<protein>
    <submittedName>
        <fullName evidence="2">Uncharacterized protein</fullName>
    </submittedName>
</protein>
<evidence type="ECO:0000313" key="3">
    <source>
        <dbReference type="Proteomes" id="UP000246991"/>
    </source>
</evidence>
<gene>
    <name evidence="2" type="ORF">C7212DRAFT_328738</name>
</gene>
<sequence>GPNSGRKARKPIKVNNSAISAGDVKKVIQANYNGKEKVTKTSLYYYTCMYSSTSTKLTQLASKLKQQQEWEKTGSRGGRYKSVARLEIEQNALKEKLKKYGKLKKEKKLENRKLGVEKEDALSRLDNLNIELEEEEENLGDKWIGVEVEDENTC</sequence>
<proteinExistence type="predicted"/>
<name>A0A317SJY8_9PEZI</name>
<keyword evidence="3" id="KW-1185">Reference proteome</keyword>
<comment type="caution">
    <text evidence="2">The sequence shown here is derived from an EMBL/GenBank/DDBJ whole genome shotgun (WGS) entry which is preliminary data.</text>
</comment>
<feature type="coiled-coil region" evidence="1">
    <location>
        <begin position="83"/>
        <end position="142"/>
    </location>
</feature>
<evidence type="ECO:0000256" key="1">
    <source>
        <dbReference type="SAM" id="Coils"/>
    </source>
</evidence>
<evidence type="ECO:0000313" key="2">
    <source>
        <dbReference type="EMBL" id="PWW74739.1"/>
    </source>
</evidence>
<dbReference type="Proteomes" id="UP000246991">
    <property type="component" value="Unassembled WGS sequence"/>
</dbReference>
<keyword evidence="1" id="KW-0175">Coiled coil</keyword>
<dbReference type="AlphaFoldDB" id="A0A317SJY8"/>
<reference evidence="2 3" key="1">
    <citation type="submission" date="2018-03" db="EMBL/GenBank/DDBJ databases">
        <title>Genomes of Pezizomycetes fungi and the evolution of truffles.</title>
        <authorList>
            <person name="Murat C."/>
            <person name="Payen T."/>
            <person name="Noel B."/>
            <person name="Kuo A."/>
            <person name="Martin F.M."/>
        </authorList>
    </citation>
    <scope>NUCLEOTIDE SEQUENCE [LARGE SCALE GENOMIC DNA]</scope>
    <source>
        <strain evidence="2">091103-1</strain>
    </source>
</reference>
<dbReference type="EMBL" id="PYWC01000057">
    <property type="protein sequence ID" value="PWW74739.1"/>
    <property type="molecule type" value="Genomic_DNA"/>
</dbReference>
<accession>A0A317SJY8</accession>
<feature type="non-terminal residue" evidence="2">
    <location>
        <position position="1"/>
    </location>
</feature>
<organism evidence="2 3">
    <name type="scientific">Tuber magnatum</name>
    <name type="common">white Piedmont truffle</name>
    <dbReference type="NCBI Taxonomy" id="42249"/>
    <lineage>
        <taxon>Eukaryota</taxon>
        <taxon>Fungi</taxon>
        <taxon>Dikarya</taxon>
        <taxon>Ascomycota</taxon>
        <taxon>Pezizomycotina</taxon>
        <taxon>Pezizomycetes</taxon>
        <taxon>Pezizales</taxon>
        <taxon>Tuberaceae</taxon>
        <taxon>Tuber</taxon>
    </lineage>
</organism>